<dbReference type="Pfam" id="PF01546">
    <property type="entry name" value="Peptidase_M20"/>
    <property type="match status" value="1"/>
</dbReference>
<feature type="binding site" evidence="3">
    <location>
        <position position="95"/>
    </location>
    <ligand>
        <name>Zn(2+)</name>
        <dbReference type="ChEBI" id="CHEBI:29105"/>
        <label>2</label>
    </ligand>
</feature>
<evidence type="ECO:0000256" key="3">
    <source>
        <dbReference type="PIRSR" id="PIRSR001235-1"/>
    </source>
</evidence>
<protein>
    <submittedName>
        <fullName evidence="4">Zn-dependent hydrolase</fullName>
    </submittedName>
</protein>
<evidence type="ECO:0000313" key="5">
    <source>
        <dbReference type="Proteomes" id="UP000702952"/>
    </source>
</evidence>
<evidence type="ECO:0000256" key="1">
    <source>
        <dbReference type="ARBA" id="ARBA00006153"/>
    </source>
</evidence>
<sequence>MTQTLSINGQRLIDRLDRFAQIGATAKGGVNRQALTGLDRQARQLLTELALQRGFKVFQDPIANLFIRREGRNPDLSPLLIGSHLDSQPAGGRFDGALGTLAAFEVLETLEDCGVETERPVEVVSFTNEEGCRFAPGCMGSMAFAAGSIPGAWETMRATDGALFADELSATLESLPVAVMRPLGTPVFAYLEVHIEQGPSLEKEGLPIGIVTGIQGTRWLEVLIEGQTAHAGTTALQYRHDPMQATVNALAELYRDIMPADPAARFTIGRMALEPGAVNAIPATVRFTIDFRHPSLTTIGVMEQTIRMAIQQAAADTGCSATISQIFDMPPTSFPDELLAVLDQAAQERDFATKRMLSGAFHDALFMNRVAPSAMIFVPCRDGLSHNEAEYVEQEHSIAGGNMLLASLLQLLAPTAAL</sequence>
<feature type="binding site" evidence="3">
    <location>
        <position position="95"/>
    </location>
    <ligand>
        <name>Zn(2+)</name>
        <dbReference type="ChEBI" id="CHEBI:29105"/>
        <label>1</label>
    </ligand>
</feature>
<dbReference type="PANTHER" id="PTHR32494">
    <property type="entry name" value="ALLANTOATE DEIMINASE-RELATED"/>
    <property type="match status" value="1"/>
</dbReference>
<comment type="similarity">
    <text evidence="1">Belongs to the peptidase M20 family.</text>
</comment>
<feature type="binding site" evidence="3">
    <location>
        <position position="194"/>
    </location>
    <ligand>
        <name>Zn(2+)</name>
        <dbReference type="ChEBI" id="CHEBI:29105"/>
        <label>1</label>
    </ligand>
</feature>
<name>A0AA44F4T2_AGRTU</name>
<gene>
    <name evidence="4" type="ORF">G6M46_11820</name>
</gene>
<feature type="binding site" evidence="3">
    <location>
        <position position="386"/>
    </location>
    <ligand>
        <name>Zn(2+)</name>
        <dbReference type="ChEBI" id="CHEBI:29105"/>
        <label>2</label>
    </ligand>
</feature>
<proteinExistence type="inferred from homology"/>
<accession>A0AA44F4T2</accession>
<dbReference type="SUPFAM" id="SSF55031">
    <property type="entry name" value="Bacterial exopeptidase dimerisation domain"/>
    <property type="match status" value="1"/>
</dbReference>
<keyword evidence="2 4" id="KW-0378">Hydrolase</keyword>
<dbReference type="SUPFAM" id="SSF53187">
    <property type="entry name" value="Zn-dependent exopeptidases"/>
    <property type="match status" value="1"/>
</dbReference>
<keyword evidence="3" id="KW-0862">Zinc</keyword>
<dbReference type="Gene3D" id="3.40.630.10">
    <property type="entry name" value="Zn peptidases"/>
    <property type="match status" value="1"/>
</dbReference>
<keyword evidence="3" id="KW-0479">Metal-binding</keyword>
<dbReference type="InterPro" id="IPR036264">
    <property type="entry name" value="Bact_exopeptidase_dim_dom"/>
</dbReference>
<feature type="binding site" evidence="3">
    <location>
        <position position="130"/>
    </location>
    <ligand>
        <name>Zn(2+)</name>
        <dbReference type="ChEBI" id="CHEBI:29105"/>
        <label>2</label>
    </ligand>
</feature>
<evidence type="ECO:0000313" key="4">
    <source>
        <dbReference type="EMBL" id="NTC28848.1"/>
    </source>
</evidence>
<dbReference type="GO" id="GO:0016813">
    <property type="term" value="F:hydrolase activity, acting on carbon-nitrogen (but not peptide) bonds, in linear amidines"/>
    <property type="evidence" value="ECO:0007669"/>
    <property type="project" value="InterPro"/>
</dbReference>
<dbReference type="NCBIfam" id="TIGR01879">
    <property type="entry name" value="hydantase"/>
    <property type="match status" value="1"/>
</dbReference>
<dbReference type="InterPro" id="IPR002933">
    <property type="entry name" value="Peptidase_M20"/>
</dbReference>
<dbReference type="CDD" id="cd03884">
    <property type="entry name" value="M20_bAS"/>
    <property type="match status" value="1"/>
</dbReference>
<organism evidence="4 5">
    <name type="scientific">Agrobacterium tumefaciens</name>
    <dbReference type="NCBI Taxonomy" id="358"/>
    <lineage>
        <taxon>Bacteria</taxon>
        <taxon>Pseudomonadati</taxon>
        <taxon>Pseudomonadota</taxon>
        <taxon>Alphaproteobacteria</taxon>
        <taxon>Hyphomicrobiales</taxon>
        <taxon>Rhizobiaceae</taxon>
        <taxon>Rhizobium/Agrobacterium group</taxon>
        <taxon>Agrobacterium</taxon>
        <taxon>Agrobacterium tumefaciens complex</taxon>
    </lineage>
</organism>
<reference evidence="4" key="1">
    <citation type="journal article" date="2020" name="Science">
        <title>Unexpected conservation and global transmission of agrobacterial virulence plasmids.</title>
        <authorList>
            <person name="Weisberg A.J."/>
            <person name="Davis E.W. 2nd"/>
            <person name="Tabima J."/>
            <person name="Belcher M.S."/>
            <person name="Miller M."/>
            <person name="Kuo C.H."/>
            <person name="Loper J.E."/>
            <person name="Grunwald N.J."/>
            <person name="Putnam M.L."/>
            <person name="Chang J.H."/>
        </authorList>
    </citation>
    <scope>NUCLEOTIDE SEQUENCE</scope>
    <source>
        <strain evidence="4">17-1853-1a</strain>
    </source>
</reference>
<dbReference type="Gene3D" id="3.30.70.360">
    <property type="match status" value="1"/>
</dbReference>
<dbReference type="RefSeq" id="WP_065658501.1">
    <property type="nucleotide sequence ID" value="NZ_CP123839.1"/>
</dbReference>
<dbReference type="Proteomes" id="UP000702952">
    <property type="component" value="Unassembled WGS sequence"/>
</dbReference>
<dbReference type="GO" id="GO:0046872">
    <property type="term" value="F:metal ion binding"/>
    <property type="evidence" value="ECO:0007669"/>
    <property type="project" value="UniProtKB-KW"/>
</dbReference>
<evidence type="ECO:0000256" key="2">
    <source>
        <dbReference type="ARBA" id="ARBA00022801"/>
    </source>
</evidence>
<dbReference type="PANTHER" id="PTHR32494:SF5">
    <property type="entry name" value="ALLANTOATE AMIDOHYDROLASE"/>
    <property type="match status" value="1"/>
</dbReference>
<dbReference type="PIRSF" id="PIRSF001235">
    <property type="entry name" value="Amidase_carbamoylase"/>
    <property type="match status" value="1"/>
</dbReference>
<comment type="caution">
    <text evidence="4">The sequence shown here is derived from an EMBL/GenBank/DDBJ whole genome shotgun (WGS) entry which is preliminary data.</text>
</comment>
<feature type="binding site" evidence="3">
    <location>
        <position position="84"/>
    </location>
    <ligand>
        <name>Zn(2+)</name>
        <dbReference type="ChEBI" id="CHEBI:29105"/>
        <label>1</label>
    </ligand>
</feature>
<dbReference type="InterPro" id="IPR010158">
    <property type="entry name" value="Amidase_Cbmase"/>
</dbReference>
<dbReference type="EMBL" id="JAAMAY010000019">
    <property type="protein sequence ID" value="NTC28848.1"/>
    <property type="molecule type" value="Genomic_DNA"/>
</dbReference>
<dbReference type="AlphaFoldDB" id="A0AA44F4T2"/>
<comment type="cofactor">
    <cofactor evidence="3">
        <name>Zn(2+)</name>
        <dbReference type="ChEBI" id="CHEBI:29105"/>
    </cofactor>
    <text evidence="3">Binds 2 Zn(2+) ions per subunit.</text>
</comment>